<evidence type="ECO:0000313" key="6">
    <source>
        <dbReference type="EMBL" id="QCQ76650.1"/>
    </source>
</evidence>
<dbReference type="EMBL" id="AOLO01000003">
    <property type="protein sequence ID" value="EMA03895.1"/>
    <property type="molecule type" value="Genomic_DNA"/>
</dbReference>
<reference evidence="6 10" key="6">
    <citation type="submission" date="2019-04" db="EMBL/GenBank/DDBJ databases">
        <title>Methylomes of two halophilic Archaea, Haloarcula marismortui and Haloferax mediterranei.</title>
        <authorList>
            <person name="DasSarma S."/>
            <person name="DasSarma P."/>
            <person name="DasSarma S."/>
            <person name="Fomenkov A."/>
            <person name="Vincze T."/>
            <person name="Anton B.P."/>
            <person name="Roberts R.J."/>
        </authorList>
    </citation>
    <scope>NUCLEOTIDE SEQUENCE [LARGE SCALE GENOMIC DNA]</scope>
    <source>
        <strain evidence="6">ATCC 33500</strain>
        <strain evidence="10">ATCC 33500 / DSM 1411 / JCM 8866 / NBRC 14739 / NCIMB 2177 / R-4</strain>
    </source>
</reference>
<organism evidence="3 7">
    <name type="scientific">Haloferax mediterranei (strain ATCC 33500 / DSM 1411 / JCM 8866 / NBRC 14739 / NCIMB 2177 / R-4)</name>
    <name type="common">Halobacterium mediterranei</name>
    <dbReference type="NCBI Taxonomy" id="523841"/>
    <lineage>
        <taxon>Archaea</taxon>
        <taxon>Methanobacteriati</taxon>
        <taxon>Methanobacteriota</taxon>
        <taxon>Stenosarchaea group</taxon>
        <taxon>Halobacteria</taxon>
        <taxon>Halobacteriales</taxon>
        <taxon>Haloferacaceae</taxon>
        <taxon>Haloferax</taxon>
    </lineage>
</organism>
<dbReference type="PATRIC" id="fig|523841.21.peg.611"/>
<reference evidence="5 8" key="3">
    <citation type="journal article" date="2014" name="PLoS Genet.">
        <title>Phylogenetically driven sequencing of extremely halophilic archaea reveals strategies for static and dynamic osmo-response.</title>
        <authorList>
            <person name="Becker E.A."/>
            <person name="Seitzer P.M."/>
            <person name="Tritt A."/>
            <person name="Larsen D."/>
            <person name="Krusor M."/>
            <person name="Yao A.I."/>
            <person name="Wu D."/>
            <person name="Madern D."/>
            <person name="Eisen J.A."/>
            <person name="Darling A.E."/>
            <person name="Facciotti M.T."/>
        </authorList>
    </citation>
    <scope>NUCLEOTIDE SEQUENCE [LARGE SCALE GENOMIC DNA]</scope>
    <source>
        <strain evidence="5">ATCC 33500</strain>
        <strain evidence="8">ATCC 33500 / DSM 1411 / JCM 8866 / NBRC 14739 / NCIMB 2177 / R-4</strain>
    </source>
</reference>
<dbReference type="OrthoDB" id="290472at2157"/>
<reference evidence="3" key="1">
    <citation type="journal article" date="2012" name="Appl. Environ. Microbiol.">
        <title>Identification of the haloarchaeal phasin (PhaP) that functions in polyhydroxyalkanoate accumulation and granule formation in Haloferax mediterranei.</title>
        <authorList>
            <person name="Cai S."/>
            <person name="Cai L."/>
            <person name="Liu H."/>
            <person name="Liu X."/>
            <person name="Han J."/>
            <person name="Zhou J."/>
            <person name="Xiang H."/>
        </authorList>
    </citation>
    <scope>NUCLEOTIDE SEQUENCE</scope>
    <source>
        <strain evidence="3">CGMCC 1.2087</strain>
    </source>
</reference>
<gene>
    <name evidence="3" type="ordered locus">HFX_1493</name>
    <name evidence="4" type="ORF">BM92_01680</name>
    <name evidence="5" type="ORF">C439_03018</name>
    <name evidence="6" type="ORF">E6P09_10490</name>
</gene>
<dbReference type="KEGG" id="hme:HFX_1493"/>
<dbReference type="HOGENOM" id="CLU_500251_0_0_2"/>
<keyword evidence="8" id="KW-1185">Reference proteome</keyword>
<reference evidence="3" key="5">
    <citation type="submission" date="2014-05" db="EMBL/GenBank/DDBJ databases">
        <authorList>
            <person name="Wang L."/>
            <person name="Yang H."/>
            <person name="Xiang H."/>
        </authorList>
    </citation>
    <scope>NUCLEOTIDE SEQUENCE</scope>
    <source>
        <strain evidence="3">CGMCC 1.2087</strain>
    </source>
</reference>
<dbReference type="EMBL" id="CP007551">
    <property type="protein sequence ID" value="AHZ21437.1"/>
    <property type="molecule type" value="Genomic_DNA"/>
</dbReference>
<feature type="domain" description="Periplasmic copper-binding protein NosD beta helix" evidence="2">
    <location>
        <begin position="224"/>
        <end position="383"/>
    </location>
</feature>
<evidence type="ECO:0000313" key="9">
    <source>
        <dbReference type="Proteomes" id="UP000027075"/>
    </source>
</evidence>
<protein>
    <submittedName>
        <fullName evidence="3 4">Copper-binding protein</fullName>
    </submittedName>
</protein>
<dbReference type="InterPro" id="IPR006626">
    <property type="entry name" value="PbH1"/>
</dbReference>
<feature type="compositionally biased region" description="Polar residues" evidence="1">
    <location>
        <begin position="502"/>
        <end position="530"/>
    </location>
</feature>
<dbReference type="InterPro" id="IPR012334">
    <property type="entry name" value="Pectin_lyas_fold"/>
</dbReference>
<dbReference type="AlphaFoldDB" id="I3R4P1"/>
<proteinExistence type="predicted"/>
<dbReference type="Proteomes" id="UP000006469">
    <property type="component" value="Chromosome"/>
</dbReference>
<feature type="compositionally biased region" description="Basic and acidic residues" evidence="1">
    <location>
        <begin position="535"/>
        <end position="544"/>
    </location>
</feature>
<dbReference type="SUPFAM" id="SSF51126">
    <property type="entry name" value="Pectin lyase-like"/>
    <property type="match status" value="2"/>
</dbReference>
<dbReference type="SMART" id="SM00710">
    <property type="entry name" value="PbH1"/>
    <property type="match status" value="13"/>
</dbReference>
<dbReference type="EMBL" id="CP039139">
    <property type="protein sequence ID" value="QCQ76650.1"/>
    <property type="molecule type" value="Genomic_DNA"/>
</dbReference>
<dbReference type="Gene3D" id="2.160.20.10">
    <property type="entry name" value="Single-stranded right-handed beta-helix, Pectin lyase-like"/>
    <property type="match status" value="2"/>
</dbReference>
<dbReference type="InterPro" id="IPR011050">
    <property type="entry name" value="Pectin_lyase_fold/virulence"/>
</dbReference>
<evidence type="ECO:0000313" key="10">
    <source>
        <dbReference type="Proteomes" id="UP000299011"/>
    </source>
</evidence>
<evidence type="ECO:0000313" key="4">
    <source>
        <dbReference type="EMBL" id="AHZ21437.1"/>
    </source>
</evidence>
<evidence type="ECO:0000313" key="8">
    <source>
        <dbReference type="Proteomes" id="UP000011603"/>
    </source>
</evidence>
<feature type="region of interest" description="Disordered" evidence="1">
    <location>
        <begin position="484"/>
        <end position="544"/>
    </location>
</feature>
<dbReference type="eggNOG" id="arCOG02498">
    <property type="taxonomic scope" value="Archaea"/>
</dbReference>
<dbReference type="eggNOG" id="arCOG02526">
    <property type="taxonomic scope" value="Archaea"/>
</dbReference>
<dbReference type="EMBL" id="CP001868">
    <property type="protein sequence ID" value="AFK19201.1"/>
    <property type="molecule type" value="Genomic_DNA"/>
</dbReference>
<evidence type="ECO:0000259" key="2">
    <source>
        <dbReference type="Pfam" id="PF05048"/>
    </source>
</evidence>
<dbReference type="Pfam" id="PF05048">
    <property type="entry name" value="NosD"/>
    <property type="match status" value="1"/>
</dbReference>
<evidence type="ECO:0000313" key="5">
    <source>
        <dbReference type="EMBL" id="EMA03895.1"/>
    </source>
</evidence>
<dbReference type="Proteomes" id="UP000299011">
    <property type="component" value="Chromosome"/>
</dbReference>
<accession>I3R4P1</accession>
<reference evidence="4 9" key="4">
    <citation type="submission" date="2014-04" db="EMBL/GenBank/DDBJ databases">
        <title>Transcriptional profiles of Haloferax mediterranei on the basis of nitrogen availability.</title>
        <authorList>
            <person name="Bautista V."/>
        </authorList>
    </citation>
    <scope>NUCLEOTIDE SEQUENCE [LARGE SCALE GENOMIC DNA]</scope>
    <source>
        <strain evidence="4">ATCC 33500</strain>
        <strain evidence="9">ATCC 33500 / DSM 1411 / JCM 8866 / NBRC 14739 / NCIMB 2177 / R-4</strain>
    </source>
</reference>
<sequence>MVLAITGVIVAGTVAGAVTATAQEPGTQPITDCTTITSPGVYTLGKDITNTTADTCIQIETSDVVLNGGNHTLIGDGDGIAVDATATEERAQDAYENVTVRSLNAESWETGISFVNTRNATATNVAIADSVVGVQIGSAESRLGYVTAAHRSTVSNATLSNVDSGVLVVKSNNATVVDNTLTDYSDTGVHFNVASNSSVHGNEITDPNGSAGTAISLSVTAQEYGGGVDNNVVASNRIVNGTISVNPDQSQSTGNRIIRNEITNGSIAVSWSRGGHTLVADNRLTNSDVSVEVSTNVTVEDNVLTNPNEAPEESIYLSDAGLNTVQDNTVIGAQTGILLDAVAQENAIVDNKVINSESGIELDGDSVNNTVAENTLINNGNGIVVSLVNTFSEGTNDVRKNNIVNNENGLLVKATDRPLIVESNSLRANTNGILIQKTITCSPDAEGAELVSVHGNVIAGSGAYGVLNENQDILNATGNFWGARDGPSSADDEIPGDPVTGTLANGSGTAVSEDSGHAGQSNVQFDSWLQQPPEDAERSNETAS</sequence>
<dbReference type="Proteomes" id="UP000011603">
    <property type="component" value="Unassembled WGS sequence"/>
</dbReference>
<dbReference type="PaxDb" id="523841-HFX_1493"/>
<dbReference type="InterPro" id="IPR007742">
    <property type="entry name" value="NosD_dom"/>
</dbReference>
<name>I3R4P1_HALMT</name>
<evidence type="ECO:0000256" key="1">
    <source>
        <dbReference type="SAM" id="MobiDB-lite"/>
    </source>
</evidence>
<evidence type="ECO:0000313" key="7">
    <source>
        <dbReference type="Proteomes" id="UP000006469"/>
    </source>
</evidence>
<reference evidence="3 7" key="2">
    <citation type="journal article" date="2012" name="J. Bacteriol.">
        <title>Complete genome sequence of the metabolically versatile halophilic archaeon Haloferax mediterranei, a poly(3-hydroxybutyrate-co-3-hydroxyvalerate) producer.</title>
        <authorList>
            <person name="Han J."/>
            <person name="Zhang F."/>
            <person name="Hou J."/>
            <person name="Liu X."/>
            <person name="Li M."/>
            <person name="Liu H."/>
            <person name="Cai L."/>
            <person name="Zhang B."/>
            <person name="Chen Y."/>
            <person name="Zhou J."/>
            <person name="Hu S."/>
            <person name="Xiang H."/>
        </authorList>
    </citation>
    <scope>NUCLEOTIDE SEQUENCE [LARGE SCALE GENOMIC DNA]</scope>
    <source>
        <strain evidence="7">ATCC 33500 / DSM 1411 / JCM 8866 / NBRC 14739 / NCIMB 2177 / R-4</strain>
        <strain evidence="3">CGMCC 1.2087</strain>
    </source>
</reference>
<dbReference type="Proteomes" id="UP000027075">
    <property type="component" value="Chromosome"/>
</dbReference>
<evidence type="ECO:0000313" key="3">
    <source>
        <dbReference type="EMBL" id="AFK19201.1"/>
    </source>
</evidence>